<evidence type="ECO:0000256" key="4">
    <source>
        <dbReference type="ARBA" id="ARBA00022771"/>
    </source>
</evidence>
<feature type="compositionally biased region" description="Basic and acidic residues" evidence="8">
    <location>
        <begin position="1988"/>
        <end position="2003"/>
    </location>
</feature>
<feature type="compositionally biased region" description="Basic and acidic residues" evidence="8">
    <location>
        <begin position="895"/>
        <end position="915"/>
    </location>
</feature>
<evidence type="ECO:0000256" key="6">
    <source>
        <dbReference type="ARBA" id="ARBA00023242"/>
    </source>
</evidence>
<feature type="compositionally biased region" description="Polar residues" evidence="8">
    <location>
        <begin position="1139"/>
        <end position="1151"/>
    </location>
</feature>
<feature type="compositionally biased region" description="Basic and acidic residues" evidence="8">
    <location>
        <begin position="810"/>
        <end position="829"/>
    </location>
</feature>
<sequence>MDRLSHLRGEAGGSRDSTLDTTSPPSESFMTANESSSKYFSLSEVDSVDSTFDISSIKDVSLASTTTDSEGTMTNADELISNLSPIGKKSDMLDTYKIGKQISAANILSGGVDIFDDNDDNSYDGDELVIDDNVDDKSNSDLKQPEEMEFKSDENMIESTLINEEADIASKDTEVVLQIDGKNVDAIDIGNGLYLYRKEGQEELAAVQIIDDDQQQTSIKFLKVRENVEGNLEVYEEIEIEVPKEVPAKEGKLADKKISSHVPIKDINKVISDSACNKVAERKIPTPRKEPILTTKITEVELEVNKETSPESKSEVNINGKMMKFSESRKSPVIGSFTPMTYHSTPNKEPRPLTKTMVDQQLHPNRHSDNVKKTIEVHTDSCKQRTPETPTKNKDDDDGCKTNERSSPEKELVIDESVEKETVAEETVKEIVEVKNIDVDMPLDKPLEQSNDEVLKEKLIPNDTSIPIEQDSGIDSTEKDLTKEKSIFTENLQSEIVNEEKKEEIIEPIEDIEESMDLVIVETDVETEVDKDEVGSEEIKTIEDEPKTDELLNSEKSEANTEKLIEAVEINPKTVDLVKDDKDEVKPELVKADNDNQTKINDDIQISQPEVNTSEPIQVVNKDVEIDVTDNNDKAIVKDNTQCDSQDETKVEEIIYDITDQDNDEIIIIDDSELDETKIVETTAETDKDETEDEKIKGNDQEKEINIAKKIEDESKIKENVHDDKKDSENIQTNSTSVVSFDTHKEEMKKIEMAPFAEIVKLNQSKIPIAKPDTNKEIIKPAATSNAIPITKTTTPVDFKVGKVALIPEPTKDTGKESKVESKPVKNKETGLGIPLNEISKDVVRNKELPQPLSTPEVLQKPVKMQKNPPIPEVVPLALNKTPIHISPSTTKVENALHKKENNVLEKSPKKEVKKSTPIAESQSSVMPMEVDSTTNVKVDTSGKSSVSSGKVTSKDVKEHKPDIQVASGSSSQLKPQLTTKKDEKLEIKITPKASTSGEGNVKDIKVSPVPREEQPSCSGTQDVSSTSTDSPNDSRNEGEDDSEEPKPGGSKKAVPFGKWTATNRKEFLDKIKNRTTVVTPAVPSTSSNQLKNSNDLNRRDVLQKIDSQRQQSSNAAALAKTQEGNKAIKNETAFVSKASISQNKDNNAQESKIPLKVETAKETSDTEAEKAPVKPDVPNDIHNEDVSQAATASSQKKDAQRTEVNYQDLIDKTIEDMIHRTLGHSKPGQDEPNQNSAKDPPTGKFPANYQPTDQATLDEIEMKMNELHGIPFIERPPHELPVVPLTEPKPKTFTKADKDKPSLIKSTKIPNLLPFANKIQQKITKENVIEVDSEDEIIEHEPITGDIDINKKSVSNKLPPKEKALSYAKTDKSNSDAAKIEPIITEKDFDKFARRNSITYENCLTMNFDSKEPHNVIQKVVEKDPYPKTYSRNDVARVDHKSKMAHKYQNVRQPVQPVKVHAANKLGTAEDSSTRNQSKLQKAYQSALSAKRQKECPITIIEDKPVKVVFMDNMEFVPSSLNIQGQQLSPAKKVVTESDNFTLSTLDSLDSDALDMTDDAKGLEEVKTKTKHQRKQVLTPVDEPELELIEPKDLGLEVSPKKKRKTEDDKTDKNLKYPVRKKYYLLGSNTAAEDKYAHTTEIIKNPLKETVNRNDNGVAHKNTVSAIDSLVKAAELLEHSENLNIIDSPTPDSQQSTPVKRGRGRPRKYPLPEGAMVEKNKVPSPQKKPRLIDAKVPKRDPVTTTDDEDDDEDSDGQIIKENWTMGKINENIVCPICNKLFRTENVVFKHVKHCTGPSPSRSGSDKRSPRRMRPSQESDSKSQGSKSDDMDLDDDKPLVVRKETPKKRKSKDSVSKSEDKDDVIVIEDTPPVKEKAEKKEKEVDERKIHESRKPRAKIFPKTNDLICEFCGKTFRQLSYLVSHKLQHKKDEPKKAEIEVPVANKSVYSCEVCKKEFRKLHHLVQHRIIHNPSSEPTRSQRKSSSEQSDTKIEKEPSTSKSSEDPSAGFRCEPCDKSFRKLHHLVEHRETHDGINRQKTTPAVVTNNVEKIEKVEKPVTLHQCEVCKKTFRKLHHLIEHKEQHVETSSEKSDDKSVKSSLSTRDIIHECSLCYMVFPNEHSLNKHTIICQRKKRQSKQAKPAESDATAELVEDVSESPKIEEKLDAIDSPKLVIIEDIKEDERKTLVVEDIELPKEIPKAAEERPVEVVKEVVKEVEPVPQEIEVIPVEPPVSPTKRDFSETVVVKTEVKPEVPEKIKKVEIKETIKVHETPKKKISNKDKSTGSASKRQKTTAPVAVPEDPKPAAESSDDDEVRYMLNPNFKVEEPAEEKVFMKVRANKRSSLQIERPNSKDLVKRRTSLQHPPKIPRLKPKAVEPNPVAVKHVAKAPKLEPIPSTDSDDSETVKYSFPKTIPEKTTKPAQERTPKTVEKKIQKKTLADKRKSLSGIAKKKSLGKVVTAKHKPSPMKQIKRRTLEVEHRCDCGQLFSSAALLARHTSLAHTPPRIRRRRSPAPEPAAPPVSKLATQPSSKPVSEPASKPTGEPASKPANKPAPRKSSVADKPKQAPAKRKSSARSDSSTSNNTKPNKSEAKPARKSLDKETKTPAATRKPKPEKSEAKSSIKPKRTPAHRGVPVPEKMRKLMQKNNK</sequence>
<evidence type="ECO:0000256" key="1">
    <source>
        <dbReference type="ARBA" id="ARBA00004123"/>
    </source>
</evidence>
<name>A0AAD7YW30_MYTSE</name>
<feature type="compositionally biased region" description="Basic and acidic residues" evidence="8">
    <location>
        <begin position="2268"/>
        <end position="2282"/>
    </location>
</feature>
<feature type="compositionally biased region" description="Basic and acidic residues" evidence="8">
    <location>
        <begin position="1731"/>
        <end position="1742"/>
    </location>
</feature>
<feature type="region of interest" description="Disordered" evidence="8">
    <location>
        <begin position="2133"/>
        <end position="2155"/>
    </location>
</feature>
<dbReference type="SMART" id="SM00355">
    <property type="entry name" value="ZnF_C2H2"/>
    <property type="match status" value="7"/>
</dbReference>
<feature type="compositionally biased region" description="Basic and acidic residues" evidence="8">
    <location>
        <begin position="1852"/>
        <end position="1864"/>
    </location>
</feature>
<feature type="compositionally biased region" description="Basic and acidic residues" evidence="8">
    <location>
        <begin position="1210"/>
        <end position="1220"/>
    </location>
</feature>
<feature type="compositionally biased region" description="Acidic residues" evidence="8">
    <location>
        <begin position="1746"/>
        <end position="1756"/>
    </location>
</feature>
<evidence type="ECO:0000313" key="10">
    <source>
        <dbReference type="EMBL" id="KAJ8727755.1"/>
    </source>
</evidence>
<dbReference type="Pfam" id="PF00096">
    <property type="entry name" value="zf-C2H2"/>
    <property type="match status" value="1"/>
</dbReference>
<dbReference type="Proteomes" id="UP001231518">
    <property type="component" value="Chromosome 11"/>
</dbReference>
<feature type="compositionally biased region" description="Basic and acidic residues" evidence="8">
    <location>
        <begin position="2611"/>
        <end position="2620"/>
    </location>
</feature>
<feature type="domain" description="C2H2-type" evidence="9">
    <location>
        <begin position="1773"/>
        <end position="1800"/>
    </location>
</feature>
<dbReference type="PROSITE" id="PS00028">
    <property type="entry name" value="ZINC_FINGER_C2H2_1"/>
    <property type="match status" value="4"/>
</dbReference>
<dbReference type="GO" id="GO:0001228">
    <property type="term" value="F:DNA-binding transcription activator activity, RNA polymerase II-specific"/>
    <property type="evidence" value="ECO:0007669"/>
    <property type="project" value="TreeGrafter"/>
</dbReference>
<dbReference type="InterPro" id="IPR013087">
    <property type="entry name" value="Znf_C2H2_type"/>
</dbReference>
<keyword evidence="3" id="KW-0677">Repeat</keyword>
<feature type="compositionally biased region" description="Basic and acidic residues" evidence="8">
    <location>
        <begin position="1289"/>
        <end position="1300"/>
    </location>
</feature>
<feature type="compositionally biased region" description="Basic and acidic residues" evidence="8">
    <location>
        <begin position="953"/>
        <end position="963"/>
    </location>
</feature>
<feature type="domain" description="C2H2-type" evidence="9">
    <location>
        <begin position="2009"/>
        <end position="2036"/>
    </location>
</feature>
<comment type="caution">
    <text evidence="10">The sequence shown here is derived from an EMBL/GenBank/DDBJ whole genome shotgun (WGS) entry which is preliminary data.</text>
</comment>
<feature type="compositionally biased region" description="Basic and acidic residues" evidence="8">
    <location>
        <begin position="1154"/>
        <end position="1186"/>
    </location>
</feature>
<feature type="compositionally biased region" description="Polar residues" evidence="8">
    <location>
        <begin position="1683"/>
        <end position="1699"/>
    </location>
</feature>
<keyword evidence="4 7" id="KW-0863">Zinc-finger</keyword>
<feature type="region of interest" description="Disordered" evidence="8">
    <location>
        <begin position="458"/>
        <end position="481"/>
    </location>
</feature>
<reference evidence="10" key="1">
    <citation type="submission" date="2023-03" db="EMBL/GenBank/DDBJ databases">
        <title>Chromosome-level genomes of two armyworms, Mythimna separata and Mythimna loreyi, provide insights into the biosynthesis and reception of sex pheromones.</title>
        <authorList>
            <person name="Zhao H."/>
        </authorList>
    </citation>
    <scope>NUCLEOTIDE SEQUENCE</scope>
    <source>
        <strain evidence="10">BeijingLab</strain>
        <tissue evidence="10">Pupa</tissue>
    </source>
</reference>
<feature type="compositionally biased region" description="Basic and acidic residues" evidence="8">
    <location>
        <begin position="2587"/>
        <end position="2603"/>
    </location>
</feature>
<feature type="compositionally biased region" description="Low complexity" evidence="8">
    <location>
        <begin position="937"/>
        <end position="952"/>
    </location>
</feature>
<feature type="region of interest" description="Disordered" evidence="8">
    <location>
        <begin position="1967"/>
        <end position="2009"/>
    </location>
</feature>
<dbReference type="PROSITE" id="PS00354">
    <property type="entry name" value="HMGI_Y"/>
    <property type="match status" value="1"/>
</dbReference>
<comment type="subcellular location">
    <subcellularLocation>
        <location evidence="1">Nucleus</location>
    </subcellularLocation>
</comment>
<feature type="compositionally biased region" description="Basic and acidic residues" evidence="8">
    <location>
        <begin position="366"/>
        <end position="421"/>
    </location>
</feature>
<feature type="region of interest" description="Disordered" evidence="8">
    <location>
        <begin position="1274"/>
        <end position="1300"/>
    </location>
</feature>
<dbReference type="PROSITE" id="PS50157">
    <property type="entry name" value="ZINC_FINGER_C2H2_2"/>
    <property type="match status" value="5"/>
</dbReference>
<evidence type="ECO:0000313" key="11">
    <source>
        <dbReference type="Proteomes" id="UP001231518"/>
    </source>
</evidence>
<dbReference type="EMBL" id="JARGEI010000008">
    <property type="protein sequence ID" value="KAJ8727755.1"/>
    <property type="molecule type" value="Genomic_DNA"/>
</dbReference>
<dbReference type="GO" id="GO:0008270">
    <property type="term" value="F:zinc ion binding"/>
    <property type="evidence" value="ECO:0007669"/>
    <property type="project" value="UniProtKB-KW"/>
</dbReference>
<feature type="compositionally biased region" description="Basic and acidic residues" evidence="8">
    <location>
        <begin position="1097"/>
        <end position="1108"/>
    </location>
</feature>
<feature type="compositionally biased region" description="Basic and acidic residues" evidence="8">
    <location>
        <begin position="716"/>
        <end position="729"/>
    </location>
</feature>
<feature type="region of interest" description="Disordered" evidence="8">
    <location>
        <begin position="809"/>
        <end position="834"/>
    </location>
</feature>
<feature type="region of interest" description="Disordered" evidence="8">
    <location>
        <begin position="716"/>
        <end position="740"/>
    </location>
</feature>
<keyword evidence="6" id="KW-0539">Nucleus</keyword>
<dbReference type="PANTHER" id="PTHR24393">
    <property type="entry name" value="ZINC FINGER PROTEIN"/>
    <property type="match status" value="1"/>
</dbReference>
<evidence type="ECO:0000256" key="2">
    <source>
        <dbReference type="ARBA" id="ARBA00022723"/>
    </source>
</evidence>
<feature type="compositionally biased region" description="Polar residues" evidence="8">
    <location>
        <begin position="1016"/>
        <end position="1032"/>
    </location>
</feature>
<feature type="region of interest" description="Disordered" evidence="8">
    <location>
        <begin position="1793"/>
        <end position="1891"/>
    </location>
</feature>
<feature type="compositionally biased region" description="Basic and acidic residues" evidence="8">
    <location>
        <begin position="1001"/>
        <end position="1015"/>
    </location>
</feature>
<feature type="compositionally biased region" description="Basic and acidic residues" evidence="8">
    <location>
        <begin position="980"/>
        <end position="990"/>
    </location>
</feature>
<organism evidence="10 11">
    <name type="scientific">Mythimna separata</name>
    <name type="common">Oriental armyworm</name>
    <name type="synonym">Pseudaletia separata</name>
    <dbReference type="NCBI Taxonomy" id="271217"/>
    <lineage>
        <taxon>Eukaryota</taxon>
        <taxon>Metazoa</taxon>
        <taxon>Ecdysozoa</taxon>
        <taxon>Arthropoda</taxon>
        <taxon>Hexapoda</taxon>
        <taxon>Insecta</taxon>
        <taxon>Pterygota</taxon>
        <taxon>Neoptera</taxon>
        <taxon>Endopterygota</taxon>
        <taxon>Lepidoptera</taxon>
        <taxon>Glossata</taxon>
        <taxon>Ditrysia</taxon>
        <taxon>Noctuoidea</taxon>
        <taxon>Noctuidae</taxon>
        <taxon>Noctuinae</taxon>
        <taxon>Hadenini</taxon>
        <taxon>Mythimna</taxon>
    </lineage>
</organism>
<feature type="region of interest" description="Disordered" evidence="8">
    <location>
        <begin position="2343"/>
        <end position="2473"/>
    </location>
</feature>
<feature type="region of interest" description="Disordered" evidence="8">
    <location>
        <begin position="2495"/>
        <end position="2648"/>
    </location>
</feature>
<evidence type="ECO:0000259" key="9">
    <source>
        <dbReference type="PROSITE" id="PS50157"/>
    </source>
</evidence>
<evidence type="ECO:0000256" key="8">
    <source>
        <dbReference type="SAM" id="MobiDB-lite"/>
    </source>
</evidence>
<feature type="region of interest" description="Disordered" evidence="8">
    <location>
        <begin position="1591"/>
        <end position="1614"/>
    </location>
</feature>
<feature type="compositionally biased region" description="Low complexity" evidence="8">
    <location>
        <begin position="2575"/>
        <end position="2586"/>
    </location>
</feature>
<keyword evidence="2" id="KW-0479">Metal-binding</keyword>
<evidence type="ECO:0000256" key="7">
    <source>
        <dbReference type="PROSITE-ProRule" id="PRU00042"/>
    </source>
</evidence>
<keyword evidence="5" id="KW-0862">Zinc</keyword>
<feature type="compositionally biased region" description="Basic residues" evidence="8">
    <location>
        <begin position="2357"/>
        <end position="2372"/>
    </location>
</feature>
<dbReference type="Pfam" id="PF13912">
    <property type="entry name" value="zf-C2H2_6"/>
    <property type="match status" value="1"/>
</dbReference>
<gene>
    <name evidence="10" type="ORF">PYW07_001874</name>
</gene>
<feature type="compositionally biased region" description="Polar residues" evidence="8">
    <location>
        <begin position="919"/>
        <end position="936"/>
    </location>
</feature>
<dbReference type="Gene3D" id="3.30.160.60">
    <property type="entry name" value="Classic Zinc Finger"/>
    <property type="match status" value="2"/>
</dbReference>
<feature type="compositionally biased region" description="Low complexity" evidence="8">
    <location>
        <begin position="1076"/>
        <end position="1088"/>
    </location>
</feature>
<accession>A0AAD7YW30</accession>
<evidence type="ECO:0000256" key="5">
    <source>
        <dbReference type="ARBA" id="ARBA00022833"/>
    </source>
</evidence>
<dbReference type="GO" id="GO:0000978">
    <property type="term" value="F:RNA polymerase II cis-regulatory region sequence-specific DNA binding"/>
    <property type="evidence" value="ECO:0007669"/>
    <property type="project" value="TreeGrafter"/>
</dbReference>
<feature type="region of interest" description="Disordered" evidence="8">
    <location>
        <begin position="361"/>
        <end position="421"/>
    </location>
</feature>
<dbReference type="GO" id="GO:0005634">
    <property type="term" value="C:nucleus"/>
    <property type="evidence" value="ECO:0007669"/>
    <property type="project" value="UniProtKB-SubCell"/>
</dbReference>
<feature type="domain" description="C2H2-type" evidence="9">
    <location>
        <begin position="2061"/>
        <end position="2088"/>
    </location>
</feature>
<keyword evidence="11" id="KW-1185">Reference proteome</keyword>
<feature type="compositionally biased region" description="Basic and acidic residues" evidence="8">
    <location>
        <begin position="1064"/>
        <end position="1073"/>
    </location>
</feature>
<protein>
    <recommendedName>
        <fullName evidence="9">C2H2-type domain-containing protein</fullName>
    </recommendedName>
</protein>
<feature type="region of interest" description="Disordered" evidence="8">
    <location>
        <begin position="1139"/>
        <end position="1251"/>
    </location>
</feature>
<feature type="region of interest" description="Disordered" evidence="8">
    <location>
        <begin position="886"/>
        <end position="1127"/>
    </location>
</feature>
<proteinExistence type="predicted"/>
<feature type="domain" description="C2H2-type" evidence="9">
    <location>
        <begin position="1906"/>
        <end position="1933"/>
    </location>
</feature>
<feature type="region of interest" description="Disordered" evidence="8">
    <location>
        <begin position="1"/>
        <end position="37"/>
    </location>
</feature>
<dbReference type="PANTHER" id="PTHR24393:SF34">
    <property type="entry name" value="PR_SET DOMAIN 13"/>
    <property type="match status" value="1"/>
</dbReference>
<feature type="compositionally biased region" description="Polar residues" evidence="8">
    <location>
        <begin position="730"/>
        <end position="740"/>
    </location>
</feature>
<feature type="compositionally biased region" description="Basic and acidic residues" evidence="8">
    <location>
        <begin position="2413"/>
        <end position="2443"/>
    </location>
</feature>
<feature type="compositionally biased region" description="Basic residues" evidence="8">
    <location>
        <begin position="2449"/>
        <end position="2472"/>
    </location>
</feature>
<dbReference type="SUPFAM" id="SSF57667">
    <property type="entry name" value="beta-beta-alpha zinc fingers"/>
    <property type="match status" value="2"/>
</dbReference>
<feature type="domain" description="C2H2-type" evidence="9">
    <location>
        <begin position="1948"/>
        <end position="1975"/>
    </location>
</feature>
<feature type="region of interest" description="Disordered" evidence="8">
    <location>
        <begin position="1683"/>
        <end position="1757"/>
    </location>
</feature>
<feature type="compositionally biased region" description="Basic and acidic residues" evidence="8">
    <location>
        <begin position="1871"/>
        <end position="1891"/>
    </location>
</feature>
<feature type="region of interest" description="Disordered" evidence="8">
    <location>
        <begin position="2268"/>
        <end position="2314"/>
    </location>
</feature>
<dbReference type="InterPro" id="IPR036236">
    <property type="entry name" value="Znf_C2H2_sf"/>
</dbReference>
<feature type="compositionally biased region" description="Polar residues" evidence="8">
    <location>
        <begin position="967"/>
        <end position="979"/>
    </location>
</feature>
<feature type="compositionally biased region" description="Polar residues" evidence="8">
    <location>
        <begin position="15"/>
        <end position="37"/>
    </location>
</feature>
<evidence type="ECO:0000256" key="3">
    <source>
        <dbReference type="ARBA" id="ARBA00022737"/>
    </source>
</evidence>
<dbReference type="InterPro" id="IPR000637">
    <property type="entry name" value="HMGI/Y_DNA-bd_CS"/>
</dbReference>